<name>H1S744_9BURK</name>
<dbReference type="SUPFAM" id="SSF52096">
    <property type="entry name" value="ClpP/crotonase"/>
    <property type="match status" value="2"/>
</dbReference>
<dbReference type="GO" id="GO:0016740">
    <property type="term" value="F:transferase activity"/>
    <property type="evidence" value="ECO:0007669"/>
    <property type="project" value="UniProtKB-KW"/>
</dbReference>
<gene>
    <name evidence="3" type="ORF">OR16_18731</name>
</gene>
<dbReference type="InterPro" id="IPR011763">
    <property type="entry name" value="COA_CT_C"/>
</dbReference>
<feature type="domain" description="CoA carboxyltransferase C-terminal" evidence="2">
    <location>
        <begin position="264"/>
        <end position="521"/>
    </location>
</feature>
<dbReference type="Pfam" id="PF01039">
    <property type="entry name" value="Carboxyl_trans"/>
    <property type="match status" value="1"/>
</dbReference>
<evidence type="ECO:0000313" key="4">
    <source>
        <dbReference type="Proteomes" id="UP000005808"/>
    </source>
</evidence>
<dbReference type="GO" id="GO:0004658">
    <property type="term" value="F:propionyl-CoA carboxylase activity"/>
    <property type="evidence" value="ECO:0007669"/>
    <property type="project" value="TreeGrafter"/>
</dbReference>
<organism evidence="3 4">
    <name type="scientific">Cupriavidus basilensis OR16</name>
    <dbReference type="NCBI Taxonomy" id="1127483"/>
    <lineage>
        <taxon>Bacteria</taxon>
        <taxon>Pseudomonadati</taxon>
        <taxon>Pseudomonadota</taxon>
        <taxon>Betaproteobacteria</taxon>
        <taxon>Burkholderiales</taxon>
        <taxon>Burkholderiaceae</taxon>
        <taxon>Cupriavidus</taxon>
    </lineage>
</organism>
<accession>H1S744</accession>
<dbReference type="InterPro" id="IPR011762">
    <property type="entry name" value="COA_CT_N"/>
</dbReference>
<dbReference type="PANTHER" id="PTHR43842">
    <property type="entry name" value="PROPIONYL-COA CARBOXYLASE BETA CHAIN"/>
    <property type="match status" value="1"/>
</dbReference>
<sequence>MNVHNRGEELALRKAQAAQMGGADKLARIKARGALNARERVEALVDEGSFFEIGMLNHSDVPGMEGKTPADGKVCGVGRVDGRPVVVKADDVSVLAGTGGRIGSRKSRQLVALALDKGYPIVNLGEAGGARLPDIQGSDGLSSMTVGTSLARRLRRVPMAAAILGECFGSPSWHAAFADFVVQVKGSCMAVSGPRVLEIATGEKVTNEELGGWQVHARTTGLVDRVADDEAGCLATIREFLAYLPSHAGQLPPRQAPRETAEQAQARQLDIARLVPESPRRAHDMRELVRTLADDREILELKPEFDRSVITCLARLDGQTVGIIATNPTYSAGAMGPDGCDKCTSFICMCDSFNIPLIFLHDTPGFFVSRAAEQKRMPGKIINFVEALALATVPKLSVVIRKSYGMAYSNLAGAGMDADFVFAWPGADISFMSPEVAVNVIRPAGRQDASDAEQAEERAEKARLYEELRSASAPWRAAGLGYLDDVIAPESTRRTLIRALALARGERNGGIGEHLLAAWPTNF</sequence>
<comment type="caution">
    <text evidence="3">The sequence shown here is derived from an EMBL/GenBank/DDBJ whole genome shotgun (WGS) entry which is preliminary data.</text>
</comment>
<evidence type="ECO:0000259" key="2">
    <source>
        <dbReference type="PROSITE" id="PS50989"/>
    </source>
</evidence>
<dbReference type="InterPro" id="IPR051047">
    <property type="entry name" value="AccD/PCCB"/>
</dbReference>
<evidence type="ECO:0000259" key="1">
    <source>
        <dbReference type="PROSITE" id="PS50980"/>
    </source>
</evidence>
<dbReference type="PROSITE" id="PS50989">
    <property type="entry name" value="COA_CT_CTER"/>
    <property type="match status" value="1"/>
</dbReference>
<dbReference type="PANTHER" id="PTHR43842:SF2">
    <property type="entry name" value="PROPIONYL-COA CARBOXYLASE BETA CHAIN, MITOCHONDRIAL"/>
    <property type="match status" value="1"/>
</dbReference>
<dbReference type="PATRIC" id="fig|1127483.3.peg.3756"/>
<feature type="domain" description="CoA carboxyltransferase N-terminal" evidence="1">
    <location>
        <begin position="4"/>
        <end position="256"/>
    </location>
</feature>
<keyword evidence="3" id="KW-0808">Transferase</keyword>
<dbReference type="Gene3D" id="3.90.226.10">
    <property type="entry name" value="2-enoyl-CoA Hydratase, Chain A, domain 1"/>
    <property type="match status" value="2"/>
</dbReference>
<dbReference type="AlphaFoldDB" id="H1S744"/>
<dbReference type="InterPro" id="IPR034733">
    <property type="entry name" value="AcCoA_carboxyl_beta"/>
</dbReference>
<dbReference type="EMBL" id="AHJE01000044">
    <property type="protein sequence ID" value="EHP41855.1"/>
    <property type="molecule type" value="Genomic_DNA"/>
</dbReference>
<protein>
    <submittedName>
        <fullName evidence="3">Carboxyl transferase</fullName>
    </submittedName>
</protein>
<dbReference type="PROSITE" id="PS50980">
    <property type="entry name" value="COA_CT_NTER"/>
    <property type="match status" value="1"/>
</dbReference>
<reference evidence="3 4" key="1">
    <citation type="journal article" date="2012" name="J. Bacteriol.">
        <title>De Novo Genome Project of Cupriavidus basilensis OR16.</title>
        <authorList>
            <person name="Cserhati M."/>
            <person name="Kriszt B."/>
            <person name="Szoboszlay S."/>
            <person name="Toth A."/>
            <person name="Szabo I."/>
            <person name="Tancsics A."/>
            <person name="Nagy I."/>
            <person name="Horvath B."/>
            <person name="Nagy I."/>
            <person name="Kukolya J."/>
        </authorList>
    </citation>
    <scope>NUCLEOTIDE SEQUENCE [LARGE SCALE GENOMIC DNA]</scope>
    <source>
        <strain evidence="3 4">OR16</strain>
    </source>
</reference>
<dbReference type="Proteomes" id="UP000005808">
    <property type="component" value="Unassembled WGS sequence"/>
</dbReference>
<dbReference type="OrthoDB" id="9803706at2"/>
<evidence type="ECO:0000313" key="3">
    <source>
        <dbReference type="EMBL" id="EHP41855.1"/>
    </source>
</evidence>
<dbReference type="InterPro" id="IPR029045">
    <property type="entry name" value="ClpP/crotonase-like_dom_sf"/>
</dbReference>
<dbReference type="RefSeq" id="WP_006159239.1">
    <property type="nucleotide sequence ID" value="NZ_AHJE01000044.1"/>
</dbReference>
<proteinExistence type="predicted"/>